<dbReference type="InterPro" id="IPR007224">
    <property type="entry name" value="TIF_Rrn11"/>
</dbReference>
<evidence type="ECO:0000256" key="1">
    <source>
        <dbReference type="SAM" id="MobiDB-lite"/>
    </source>
</evidence>
<dbReference type="AlphaFoldDB" id="A0A9P5KSW9"/>
<evidence type="ECO:0000313" key="2">
    <source>
        <dbReference type="EMBL" id="KAF5101331.1"/>
    </source>
</evidence>
<name>A0A9P5KSW9_GEOCN</name>
<dbReference type="EMBL" id="QQZK01000038">
    <property type="protein sequence ID" value="KAF5101331.1"/>
    <property type="molecule type" value="Genomic_DNA"/>
</dbReference>
<dbReference type="Proteomes" id="UP000750522">
    <property type="component" value="Unassembled WGS sequence"/>
</dbReference>
<feature type="region of interest" description="Disordered" evidence="1">
    <location>
        <begin position="150"/>
        <end position="193"/>
    </location>
</feature>
<protein>
    <submittedName>
        <fullName evidence="2">Uncharacterized protein</fullName>
    </submittedName>
</protein>
<feature type="compositionally biased region" description="Low complexity" evidence="1">
    <location>
        <begin position="581"/>
        <end position="592"/>
    </location>
</feature>
<reference evidence="2" key="2">
    <citation type="submission" date="2020-01" db="EMBL/GenBank/DDBJ databases">
        <authorList>
            <person name="Perkins V."/>
            <person name="Lessard M.-H."/>
            <person name="Dugat-Bony E."/>
            <person name="Frenette M."/>
            <person name="Labrie S."/>
        </authorList>
    </citation>
    <scope>NUCLEOTIDE SEQUENCE</scope>
    <source>
        <strain evidence="2">LMA-70</strain>
    </source>
</reference>
<evidence type="ECO:0000313" key="3">
    <source>
        <dbReference type="Proteomes" id="UP000750522"/>
    </source>
</evidence>
<comment type="caution">
    <text evidence="2">The sequence shown here is derived from an EMBL/GenBank/DDBJ whole genome shotgun (WGS) entry which is preliminary data.</text>
</comment>
<organism evidence="2 3">
    <name type="scientific">Geotrichum candidum</name>
    <name type="common">Oospora lactis</name>
    <name type="synonym">Dipodascus geotrichum</name>
    <dbReference type="NCBI Taxonomy" id="1173061"/>
    <lineage>
        <taxon>Eukaryota</taxon>
        <taxon>Fungi</taxon>
        <taxon>Dikarya</taxon>
        <taxon>Ascomycota</taxon>
        <taxon>Saccharomycotina</taxon>
        <taxon>Dipodascomycetes</taxon>
        <taxon>Dipodascales</taxon>
        <taxon>Dipodascaceae</taxon>
        <taxon>Geotrichum</taxon>
    </lineage>
</organism>
<accession>A0A9P5KSW9</accession>
<proteinExistence type="predicted"/>
<feature type="region of interest" description="Disordered" evidence="1">
    <location>
        <begin position="572"/>
        <end position="614"/>
    </location>
</feature>
<sequence>MGFDTLHPLQYTRFGESETLLRERFVYEEQNEIKTWYHKRRKRIAAIESDLTYEFRGQFVVTRARAKRPIQPVVITKHYKKIMRCYAKQRMMACPVDYNGIHTDEDSLQKLSTYPTPIEKPPAMNVFATPINLDHVQFIKNLEDPELVPRENNSVEAGENNKLEETPMTQTETKKRRQKKLNKNRAAAKQAEQSDTKPIIFKGLYTRNTYDIHGEVISAVHRVSELGFKSAFNEDSRNSKDRYVNEALPVVDAIERGVHDFRFYHPLPGEPRRDNAGMGVAEPLTEAHFQQSTSARTGYLREWDRELAGLERIPASAELPTVVRDPPHVVELVNTLSFKTRRFLNKNIDQRTNVTVQHREHKDHKLRSRVSLTLTTIVLKTVMDPMPDMQVLANAFPLLLRVPGTSIRDVWTIGLELLTWRRTLGDYAGMQRTKDEDFLEWLFINYQSARVLKAGHSANRDRMSGPEFFPHLIIQKLRFGNPKSALERIDEALLESRFSDNPTIHFFRGVAFCQLIKQRREEGAAASSNEIHQLAKSARACFDTARAKGGVFPEHILDFELRHLTDSAAGASVGAATKSPDSVNTDDGSSTDSSDEDGNANETNKTETAQDTDQSHLTVLHHVYTPFNLKVTRY</sequence>
<feature type="compositionally biased region" description="Basic residues" evidence="1">
    <location>
        <begin position="174"/>
        <end position="183"/>
    </location>
</feature>
<dbReference type="GO" id="GO:0001164">
    <property type="term" value="F:RNA polymerase I core promoter sequence-specific DNA binding"/>
    <property type="evidence" value="ECO:0007669"/>
    <property type="project" value="InterPro"/>
</dbReference>
<dbReference type="GO" id="GO:0001181">
    <property type="term" value="F:RNA polymerase I general transcription initiation factor activity"/>
    <property type="evidence" value="ECO:0007669"/>
    <property type="project" value="InterPro"/>
</dbReference>
<dbReference type="Pfam" id="PF04090">
    <property type="entry name" value="Rrn11"/>
    <property type="match status" value="1"/>
</dbReference>
<feature type="compositionally biased region" description="Polar residues" evidence="1">
    <location>
        <begin position="600"/>
        <end position="614"/>
    </location>
</feature>
<gene>
    <name evidence="2" type="ORF">DV451_002206</name>
</gene>
<reference evidence="2" key="1">
    <citation type="journal article" date="2020" name="Front. Microbiol.">
        <title>Phenotypic and Genetic Characterization of the Cheese Ripening Yeast Geotrichum candidum.</title>
        <authorList>
            <person name="Perkins V."/>
            <person name="Vignola S."/>
            <person name="Lessard M.H."/>
            <person name="Plante P.L."/>
            <person name="Corbeil J."/>
            <person name="Dugat-Bony E."/>
            <person name="Frenette M."/>
            <person name="Labrie S."/>
        </authorList>
    </citation>
    <scope>NUCLEOTIDE SEQUENCE</scope>
    <source>
        <strain evidence="2">LMA-70</strain>
    </source>
</reference>